<dbReference type="InterPro" id="IPR025316">
    <property type="entry name" value="DUF4221"/>
</dbReference>
<accession>A0A0P8AFC1</accession>
<sequence length="389" mass="45081">MINKLKNQNFICLIPFLLIFACSKESGRQLKSSSEGEENSQITYQLTSLDTVFLDAALTSQVGYFFLSDLGVHFADRIKSKIFSFSWTGDLMGEYLGTGDGPTSQNGLHGIVYQNHRFYILSDVFMSIFDSTYALENRSQLEWGGVEPYEEMLNHPTPDMFGLYEISWISRMVNLPFAVLENGNGFILPVMMTHPKLNGYWTTEYYEQVANLGRFDAGFKLIQLGGKRSEKYLNYEYLPNFDYTHLIRKGDNLIVSFPIDHELYVYDLELQFLKKFGVPGKQMKTDYIPTQTLEEAESQWEMDFNQFGHYDHLHYDEDSKLLFRSYIPKGRDSGRSRIQVYKGENLVGDFEVPLRFKVIGSHRGEFYADGIVDEENEKLGFFKFTLNER</sequence>
<organism evidence="1 2">
    <name type="scientific">Algoriphagus marincola HL-49</name>
    <dbReference type="NCBI Taxonomy" id="1305737"/>
    <lineage>
        <taxon>Bacteria</taxon>
        <taxon>Pseudomonadati</taxon>
        <taxon>Bacteroidota</taxon>
        <taxon>Cytophagia</taxon>
        <taxon>Cytophagales</taxon>
        <taxon>Cyclobacteriaceae</taxon>
        <taxon>Algoriphagus</taxon>
    </lineage>
</organism>
<name>A0A0P8AFC1_9BACT</name>
<reference evidence="1 2" key="1">
    <citation type="submission" date="2015-09" db="EMBL/GenBank/DDBJ databases">
        <title>Identification and resolution of microdiversity through metagenomic sequencing of parallel consortia.</title>
        <authorList>
            <person name="Nelson W.C."/>
            <person name="Romine M.F."/>
            <person name="Lindemann S.R."/>
        </authorList>
    </citation>
    <scope>NUCLEOTIDE SEQUENCE [LARGE SCALE GENOMIC DNA]</scope>
    <source>
        <strain evidence="1">HL-49</strain>
    </source>
</reference>
<dbReference type="Pfam" id="PF13970">
    <property type="entry name" value="DUF4221"/>
    <property type="match status" value="1"/>
</dbReference>
<dbReference type="OrthoDB" id="1007219at2"/>
<protein>
    <recommendedName>
        <fullName evidence="3">Lipoprotein</fullName>
    </recommendedName>
</protein>
<dbReference type="AlphaFoldDB" id="A0A0P8AFC1"/>
<dbReference type="EMBL" id="LJXT01000037">
    <property type="protein sequence ID" value="KPQ16726.1"/>
    <property type="molecule type" value="Genomic_DNA"/>
</dbReference>
<evidence type="ECO:0008006" key="3">
    <source>
        <dbReference type="Google" id="ProtNLM"/>
    </source>
</evidence>
<dbReference type="PROSITE" id="PS51257">
    <property type="entry name" value="PROKAR_LIPOPROTEIN"/>
    <property type="match status" value="1"/>
</dbReference>
<gene>
    <name evidence="1" type="ORF">HLUCCX10_07565</name>
</gene>
<dbReference type="PATRIC" id="fig|1305737.6.peg.2159"/>
<proteinExistence type="predicted"/>
<comment type="caution">
    <text evidence="1">The sequence shown here is derived from an EMBL/GenBank/DDBJ whole genome shotgun (WGS) entry which is preliminary data.</text>
</comment>
<dbReference type="Proteomes" id="UP000050421">
    <property type="component" value="Unassembled WGS sequence"/>
</dbReference>
<evidence type="ECO:0000313" key="2">
    <source>
        <dbReference type="Proteomes" id="UP000050421"/>
    </source>
</evidence>
<dbReference type="eggNOG" id="ENOG50339HX">
    <property type="taxonomic scope" value="Bacteria"/>
</dbReference>
<evidence type="ECO:0000313" key="1">
    <source>
        <dbReference type="EMBL" id="KPQ16726.1"/>
    </source>
</evidence>